<dbReference type="InterPro" id="IPR001647">
    <property type="entry name" value="HTH_TetR"/>
</dbReference>
<dbReference type="PROSITE" id="PS50977">
    <property type="entry name" value="HTH_TETR_2"/>
    <property type="match status" value="1"/>
</dbReference>
<gene>
    <name evidence="4" type="ORF">BS101_12675</name>
</gene>
<dbReference type="InterPro" id="IPR050109">
    <property type="entry name" value="HTH-type_TetR-like_transc_reg"/>
</dbReference>
<evidence type="ECO:0000313" key="4">
    <source>
        <dbReference type="EMBL" id="APM39533.1"/>
    </source>
</evidence>
<dbReference type="RefSeq" id="WP_073539153.1">
    <property type="nucleotide sequence ID" value="NZ_CP018335.1"/>
</dbReference>
<sequence>MPKKTFLNLEEKKKESIMRSAVNEFSEQGFEKANVGNIAKNANVSKGSIYQYFNNKKELFFFSVKWSTDFIGKKYGNHFISDTKDINIFDLFHKNSKSLWVQMREERKLIIFVQDVFLGKYKNLTDESMSYMMDILNEYTLKLIQNGKKNGSIREDIDDNMLSIFITAVSMGFKEHMMRNSRENGRDIVDEDFEINEKEIKSMIELLKNGMGGK</sequence>
<accession>A0A1L5F983</accession>
<dbReference type="AlphaFoldDB" id="A0A1L5F983"/>
<dbReference type="GO" id="GO:0006355">
    <property type="term" value="P:regulation of DNA-templated transcription"/>
    <property type="evidence" value="ECO:0007669"/>
    <property type="project" value="UniProtKB-ARBA"/>
</dbReference>
<dbReference type="SUPFAM" id="SSF46689">
    <property type="entry name" value="Homeodomain-like"/>
    <property type="match status" value="1"/>
</dbReference>
<dbReference type="GO" id="GO:0003677">
    <property type="term" value="F:DNA binding"/>
    <property type="evidence" value="ECO:0007669"/>
    <property type="project" value="UniProtKB-UniRule"/>
</dbReference>
<dbReference type="PANTHER" id="PTHR30328:SF54">
    <property type="entry name" value="HTH-TYPE TRANSCRIPTIONAL REPRESSOR SCO4008"/>
    <property type="match status" value="1"/>
</dbReference>
<dbReference type="InterPro" id="IPR009057">
    <property type="entry name" value="Homeodomain-like_sf"/>
</dbReference>
<name>A0A1L5F983_CLOKL</name>
<proteinExistence type="predicted"/>
<dbReference type="Gene3D" id="1.10.357.10">
    <property type="entry name" value="Tetracycline Repressor, domain 2"/>
    <property type="match status" value="1"/>
</dbReference>
<evidence type="ECO:0000313" key="5">
    <source>
        <dbReference type="Proteomes" id="UP000184604"/>
    </source>
</evidence>
<dbReference type="OrthoDB" id="9812484at2"/>
<dbReference type="PANTHER" id="PTHR30328">
    <property type="entry name" value="TRANSCRIPTIONAL REPRESSOR"/>
    <property type="match status" value="1"/>
</dbReference>
<dbReference type="EMBL" id="CP018335">
    <property type="protein sequence ID" value="APM39533.1"/>
    <property type="molecule type" value="Genomic_DNA"/>
</dbReference>
<organism evidence="4 5">
    <name type="scientific">Clostridium kluyveri</name>
    <dbReference type="NCBI Taxonomy" id="1534"/>
    <lineage>
        <taxon>Bacteria</taxon>
        <taxon>Bacillati</taxon>
        <taxon>Bacillota</taxon>
        <taxon>Clostridia</taxon>
        <taxon>Eubacteriales</taxon>
        <taxon>Clostridiaceae</taxon>
        <taxon>Clostridium</taxon>
    </lineage>
</organism>
<evidence type="ECO:0000259" key="3">
    <source>
        <dbReference type="PROSITE" id="PS50977"/>
    </source>
</evidence>
<dbReference type="Pfam" id="PF00440">
    <property type="entry name" value="TetR_N"/>
    <property type="match status" value="1"/>
</dbReference>
<reference evidence="4 5" key="1">
    <citation type="submission" date="2016-12" db="EMBL/GenBank/DDBJ databases">
        <title>Complete genome sequence of Clostridium kluyveri JZZ isolated from the pit mud of a Chinese flavor liquor-making factory.</title>
        <authorList>
            <person name="Wang Y."/>
        </authorList>
    </citation>
    <scope>NUCLEOTIDE SEQUENCE [LARGE SCALE GENOMIC DNA]</scope>
    <source>
        <strain evidence="4 5">JZZ</strain>
    </source>
</reference>
<dbReference type="Proteomes" id="UP000184604">
    <property type="component" value="Chromosome"/>
</dbReference>
<feature type="DNA-binding region" description="H-T-H motif" evidence="2">
    <location>
        <begin position="34"/>
        <end position="53"/>
    </location>
</feature>
<protein>
    <submittedName>
        <fullName evidence="4">TetR family transcriptional regulator</fullName>
    </submittedName>
</protein>
<feature type="domain" description="HTH tetR-type" evidence="3">
    <location>
        <begin position="11"/>
        <end position="71"/>
    </location>
</feature>
<dbReference type="PRINTS" id="PR00455">
    <property type="entry name" value="HTHTETR"/>
</dbReference>
<keyword evidence="1 2" id="KW-0238">DNA-binding</keyword>
<evidence type="ECO:0000256" key="1">
    <source>
        <dbReference type="ARBA" id="ARBA00023125"/>
    </source>
</evidence>
<evidence type="ECO:0000256" key="2">
    <source>
        <dbReference type="PROSITE-ProRule" id="PRU00335"/>
    </source>
</evidence>